<dbReference type="Proteomes" id="UP000199013">
    <property type="component" value="Unassembled WGS sequence"/>
</dbReference>
<sequence length="195" mass="20811">MLALTPKPLLRAGDRVTEAEALAFFAGQGAALEAVHTVVARAWRADRVPPGRRGTRPVDAGSDLTADGSGSVLSAVDDEMWAAAVTRLVERQHFPFLDGPRVPDEPAIPGAATALTGGRLVVVDGDGVVVAEFDAAAWETAHAWVHARVTEPLTRRPVCIEDHRNRQTWQVDIGSCTHIVWMPGEPTGAGMRCPL</sequence>
<reference evidence="2" key="1">
    <citation type="submission" date="2016-02" db="EMBL/GenBank/DDBJ databases">
        <authorList>
            <person name="Wibberg D."/>
        </authorList>
    </citation>
    <scope>NUCLEOTIDE SEQUENCE [LARGE SCALE GENOMIC DNA]</scope>
</reference>
<evidence type="ECO:0000313" key="1">
    <source>
        <dbReference type="EMBL" id="SBW26300.1"/>
    </source>
</evidence>
<dbReference type="EMBL" id="FLUV01002037">
    <property type="protein sequence ID" value="SBW26300.1"/>
    <property type="molecule type" value="Genomic_DNA"/>
</dbReference>
<gene>
    <name evidence="1" type="ORF">FDG2_4847</name>
</gene>
<dbReference type="AlphaFoldDB" id="A0A1C3P923"/>
<proteinExistence type="predicted"/>
<organism evidence="1 2">
    <name type="scientific">Candidatus Protofrankia californiensis</name>
    <dbReference type="NCBI Taxonomy" id="1839754"/>
    <lineage>
        <taxon>Bacteria</taxon>
        <taxon>Bacillati</taxon>
        <taxon>Actinomycetota</taxon>
        <taxon>Actinomycetes</taxon>
        <taxon>Frankiales</taxon>
        <taxon>Frankiaceae</taxon>
        <taxon>Protofrankia</taxon>
    </lineage>
</organism>
<name>A0A1C3P923_9ACTN</name>
<evidence type="ECO:0000313" key="2">
    <source>
        <dbReference type="Proteomes" id="UP000199013"/>
    </source>
</evidence>
<keyword evidence="2" id="KW-1185">Reference proteome</keyword>
<accession>A0A1C3P923</accession>
<protein>
    <submittedName>
        <fullName evidence="1">Uncharacterized protein</fullName>
    </submittedName>
</protein>